<dbReference type="GO" id="GO:0003700">
    <property type="term" value="F:DNA-binding transcription factor activity"/>
    <property type="evidence" value="ECO:0007669"/>
    <property type="project" value="InterPro"/>
</dbReference>
<proteinExistence type="inferred from homology"/>
<sequence length="322" mass="34456">MLQCGPPLLITEMWCSLRCRRRQNAGVIEIRDLALFLEVVESGSISAGAERCGLSLSAASARITALERRVGTPLLERHRRGASPTAAGESLTAGAARLVDEARELEESLMARSRGITQELRLAVNSSAVDSLPEVITAALNRMQTVSLDLVELSSVAAVDHVREGRVELAVVSTGTAATQGCETIVLWDDSLVVVGRPQKGLSRPLSLAQVTAEPMVGLNRGVPLQQLIERQAARAALQPTYRVRFPSLGAVCAAATAGVGRAIVPRNSARRYGVPLRAQHELTEPWARREAVLVARDFARLSPTAAALTEQFVAYGAEVEV</sequence>
<dbReference type="GO" id="GO:0005829">
    <property type="term" value="C:cytosol"/>
    <property type="evidence" value="ECO:0007669"/>
    <property type="project" value="TreeGrafter"/>
</dbReference>
<dbReference type="InterPro" id="IPR000847">
    <property type="entry name" value="LysR_HTH_N"/>
</dbReference>
<evidence type="ECO:0000259" key="5">
    <source>
        <dbReference type="PROSITE" id="PS50931"/>
    </source>
</evidence>
<protein>
    <submittedName>
        <fullName evidence="6">LysR family transcriptional regulator</fullName>
    </submittedName>
</protein>
<dbReference type="Gene3D" id="3.40.190.290">
    <property type="match status" value="1"/>
</dbReference>
<reference evidence="6 7" key="1">
    <citation type="submission" date="2018-01" db="EMBL/GenBank/DDBJ databases">
        <title>Draft genome sequence of Salinispora sp. 13K206.</title>
        <authorList>
            <person name="Sahin N."/>
            <person name="Saygin H."/>
            <person name="Ay H."/>
        </authorList>
    </citation>
    <scope>NUCLEOTIDE SEQUENCE [LARGE SCALE GENOMIC DNA]</scope>
    <source>
        <strain evidence="6 7">13K206</strain>
    </source>
</reference>
<accession>A0A2W2DAN9</accession>
<keyword evidence="3" id="KW-0238">DNA-binding</keyword>
<dbReference type="SUPFAM" id="SSF53850">
    <property type="entry name" value="Periplasmic binding protein-like II"/>
    <property type="match status" value="1"/>
</dbReference>
<evidence type="ECO:0000256" key="4">
    <source>
        <dbReference type="ARBA" id="ARBA00023163"/>
    </source>
</evidence>
<dbReference type="AlphaFoldDB" id="A0A2W2DAN9"/>
<comment type="similarity">
    <text evidence="1">Belongs to the LysR transcriptional regulatory family.</text>
</comment>
<dbReference type="Proteomes" id="UP000248749">
    <property type="component" value="Unassembled WGS sequence"/>
</dbReference>
<organism evidence="6 7">
    <name type="scientific">Micromonospora deserti</name>
    <dbReference type="NCBI Taxonomy" id="2070366"/>
    <lineage>
        <taxon>Bacteria</taxon>
        <taxon>Bacillati</taxon>
        <taxon>Actinomycetota</taxon>
        <taxon>Actinomycetes</taxon>
        <taxon>Micromonosporales</taxon>
        <taxon>Micromonosporaceae</taxon>
        <taxon>Micromonospora</taxon>
    </lineage>
</organism>
<dbReference type="GO" id="GO:0003677">
    <property type="term" value="F:DNA binding"/>
    <property type="evidence" value="ECO:0007669"/>
    <property type="project" value="UniProtKB-KW"/>
</dbReference>
<evidence type="ECO:0000256" key="3">
    <source>
        <dbReference type="ARBA" id="ARBA00023125"/>
    </source>
</evidence>
<dbReference type="InterPro" id="IPR036388">
    <property type="entry name" value="WH-like_DNA-bd_sf"/>
</dbReference>
<dbReference type="FunFam" id="1.10.10.10:FF:000001">
    <property type="entry name" value="LysR family transcriptional regulator"/>
    <property type="match status" value="1"/>
</dbReference>
<dbReference type="Pfam" id="PF00126">
    <property type="entry name" value="HTH_1"/>
    <property type="match status" value="1"/>
</dbReference>
<feature type="domain" description="HTH lysR-type" evidence="5">
    <location>
        <begin position="28"/>
        <end position="85"/>
    </location>
</feature>
<dbReference type="SUPFAM" id="SSF46785">
    <property type="entry name" value="Winged helix' DNA-binding domain"/>
    <property type="match status" value="1"/>
</dbReference>
<keyword evidence="2" id="KW-0805">Transcription regulation</keyword>
<dbReference type="PROSITE" id="PS50931">
    <property type="entry name" value="HTH_LYSR"/>
    <property type="match status" value="1"/>
</dbReference>
<dbReference type="InterPro" id="IPR036390">
    <property type="entry name" value="WH_DNA-bd_sf"/>
</dbReference>
<evidence type="ECO:0000256" key="2">
    <source>
        <dbReference type="ARBA" id="ARBA00023015"/>
    </source>
</evidence>
<dbReference type="PANTHER" id="PTHR30419:SF2">
    <property type="entry name" value="LYSR FAMILY TRANSCRIPTIONAL REGULATOR"/>
    <property type="match status" value="1"/>
</dbReference>
<dbReference type="Pfam" id="PF03466">
    <property type="entry name" value="LysR_substrate"/>
    <property type="match status" value="1"/>
</dbReference>
<dbReference type="Gene3D" id="1.10.10.10">
    <property type="entry name" value="Winged helix-like DNA-binding domain superfamily/Winged helix DNA-binding domain"/>
    <property type="match status" value="1"/>
</dbReference>
<dbReference type="InterPro" id="IPR005119">
    <property type="entry name" value="LysR_subst-bd"/>
</dbReference>
<keyword evidence="4" id="KW-0804">Transcription</keyword>
<keyword evidence="7" id="KW-1185">Reference proteome</keyword>
<dbReference type="PANTHER" id="PTHR30419">
    <property type="entry name" value="HTH-TYPE TRANSCRIPTIONAL REGULATOR YBHD"/>
    <property type="match status" value="1"/>
</dbReference>
<comment type="caution">
    <text evidence="6">The sequence shown here is derived from an EMBL/GenBank/DDBJ whole genome shotgun (WGS) entry which is preliminary data.</text>
</comment>
<evidence type="ECO:0000313" key="7">
    <source>
        <dbReference type="Proteomes" id="UP000248749"/>
    </source>
</evidence>
<dbReference type="EMBL" id="POUB01000010">
    <property type="protein sequence ID" value="PZG02335.1"/>
    <property type="molecule type" value="Genomic_DNA"/>
</dbReference>
<evidence type="ECO:0000256" key="1">
    <source>
        <dbReference type="ARBA" id="ARBA00009437"/>
    </source>
</evidence>
<evidence type="ECO:0000313" key="6">
    <source>
        <dbReference type="EMBL" id="PZG02335.1"/>
    </source>
</evidence>
<name>A0A2W2DAN9_9ACTN</name>
<dbReference type="InterPro" id="IPR050950">
    <property type="entry name" value="HTH-type_LysR_regulators"/>
</dbReference>
<gene>
    <name evidence="6" type="ORF">C1I99_03075</name>
</gene>